<gene>
    <name evidence="1" type="ORF">SAMN04488047_11729</name>
</gene>
<evidence type="ECO:0000313" key="2">
    <source>
        <dbReference type="Proteomes" id="UP000199356"/>
    </source>
</evidence>
<name>A0A1I5U335_9RHOB</name>
<protein>
    <submittedName>
        <fullName evidence="1">Uncharacterized protein</fullName>
    </submittedName>
</protein>
<organism evidence="1 2">
    <name type="scientific">Tranquillimonas alkanivorans</name>
    <dbReference type="NCBI Taxonomy" id="441119"/>
    <lineage>
        <taxon>Bacteria</taxon>
        <taxon>Pseudomonadati</taxon>
        <taxon>Pseudomonadota</taxon>
        <taxon>Alphaproteobacteria</taxon>
        <taxon>Rhodobacterales</taxon>
        <taxon>Roseobacteraceae</taxon>
        <taxon>Tranquillimonas</taxon>
    </lineage>
</organism>
<proteinExistence type="predicted"/>
<reference evidence="1 2" key="1">
    <citation type="submission" date="2016-10" db="EMBL/GenBank/DDBJ databases">
        <authorList>
            <person name="de Groot N.N."/>
        </authorList>
    </citation>
    <scope>NUCLEOTIDE SEQUENCE [LARGE SCALE GENOMIC DNA]</scope>
    <source>
        <strain evidence="1 2">DSM 19547</strain>
    </source>
</reference>
<sequence length="56" mass="5621">MATFVLTLVLLLLAIAGLAVGVIFGRAPIKGSCGGAACDKRIACDACDACDARRAP</sequence>
<evidence type="ECO:0000313" key="1">
    <source>
        <dbReference type="EMBL" id="SFP89725.1"/>
    </source>
</evidence>
<dbReference type="AlphaFoldDB" id="A0A1I5U335"/>
<dbReference type="Proteomes" id="UP000199356">
    <property type="component" value="Unassembled WGS sequence"/>
</dbReference>
<dbReference type="EMBL" id="FOXA01000017">
    <property type="protein sequence ID" value="SFP89725.1"/>
    <property type="molecule type" value="Genomic_DNA"/>
</dbReference>
<dbReference type="RefSeq" id="WP_143096187.1">
    <property type="nucleotide sequence ID" value="NZ_FOXA01000017.1"/>
</dbReference>
<keyword evidence="2" id="KW-1185">Reference proteome</keyword>
<dbReference type="InterPro" id="IPR007495">
    <property type="entry name" value="NqrM"/>
</dbReference>
<dbReference type="STRING" id="441119.SAMN04488047_11729"/>
<accession>A0A1I5U335</accession>
<dbReference type="PANTHER" id="PTHR40691:SF3">
    <property type="entry name" value="(NA+)-NQR MATURATION NQRM"/>
    <property type="match status" value="1"/>
</dbReference>
<dbReference type="PANTHER" id="PTHR40691">
    <property type="entry name" value="(NA+)-NQR MATURATION NQRM"/>
    <property type="match status" value="1"/>
</dbReference>